<evidence type="ECO:0000256" key="5">
    <source>
        <dbReference type="ARBA" id="ARBA00022840"/>
    </source>
</evidence>
<proteinExistence type="inferred from homology"/>
<evidence type="ECO:0000256" key="7">
    <source>
        <dbReference type="ARBA" id="ARBA00048201"/>
    </source>
</evidence>
<evidence type="ECO:0000256" key="1">
    <source>
        <dbReference type="ARBA" id="ARBA00006155"/>
    </source>
</evidence>
<keyword evidence="12" id="KW-1185">Reference proteome</keyword>
<dbReference type="SUPFAM" id="SSF69012">
    <property type="entry name" value="alpha-ketoacid dehydrogenase kinase, N-terminal domain"/>
    <property type="match status" value="1"/>
</dbReference>
<dbReference type="AlphaFoldDB" id="A0A9P6LZB5"/>
<dbReference type="PRINTS" id="PR00344">
    <property type="entry name" value="BCTRLSENSOR"/>
</dbReference>
<dbReference type="OrthoDB" id="3264224at2759"/>
<feature type="domain" description="Histidine kinase" evidence="10">
    <location>
        <begin position="369"/>
        <end position="508"/>
    </location>
</feature>
<dbReference type="Pfam" id="PF02518">
    <property type="entry name" value="HATPase_c"/>
    <property type="match status" value="1"/>
</dbReference>
<keyword evidence="6 8" id="KW-0496">Mitochondrion</keyword>
<comment type="caution">
    <text evidence="11">The sequence shown here is derived from an EMBL/GenBank/DDBJ whole genome shotgun (WGS) entry which is preliminary data.</text>
</comment>
<dbReference type="InterPro" id="IPR005467">
    <property type="entry name" value="His_kinase_dom"/>
</dbReference>
<dbReference type="GO" id="GO:0004740">
    <property type="term" value="F:pyruvate dehydrogenase (acetyl-transferring) kinase activity"/>
    <property type="evidence" value="ECO:0007669"/>
    <property type="project" value="UniProtKB-EC"/>
</dbReference>
<dbReference type="InterPro" id="IPR003594">
    <property type="entry name" value="HATPase_dom"/>
</dbReference>
<dbReference type="GO" id="GO:0005524">
    <property type="term" value="F:ATP binding"/>
    <property type="evidence" value="ECO:0007669"/>
    <property type="project" value="UniProtKB-UniRule"/>
</dbReference>
<organism evidence="11 12">
    <name type="scientific">Mortierella alpina</name>
    <name type="common">Oleaginous fungus</name>
    <name type="synonym">Mortierella renispora</name>
    <dbReference type="NCBI Taxonomy" id="64518"/>
    <lineage>
        <taxon>Eukaryota</taxon>
        <taxon>Fungi</taxon>
        <taxon>Fungi incertae sedis</taxon>
        <taxon>Mucoromycota</taxon>
        <taxon>Mortierellomycotina</taxon>
        <taxon>Mortierellomycetes</taxon>
        <taxon>Mortierellales</taxon>
        <taxon>Mortierellaceae</taxon>
        <taxon>Mortierella</taxon>
    </lineage>
</organism>
<evidence type="ECO:0000256" key="6">
    <source>
        <dbReference type="ARBA" id="ARBA00023128"/>
    </source>
</evidence>
<dbReference type="GO" id="GO:0005759">
    <property type="term" value="C:mitochondrial matrix"/>
    <property type="evidence" value="ECO:0007669"/>
    <property type="project" value="UniProtKB-SubCell"/>
</dbReference>
<evidence type="ECO:0000256" key="3">
    <source>
        <dbReference type="ARBA" id="ARBA00022741"/>
    </source>
</evidence>
<gene>
    <name evidence="11" type="ORF">BGZ70_010395</name>
</gene>
<keyword evidence="5 8" id="KW-0067">ATP-binding</keyword>
<comment type="catalytic activity">
    <reaction evidence="7">
        <text>L-seryl-[pyruvate dehydrogenase E1 alpha subunit] + ATP = O-phospho-L-seryl-[pyruvate dehydrogenase E1 alpha subunit] + ADP + H(+)</text>
        <dbReference type="Rhea" id="RHEA:23052"/>
        <dbReference type="Rhea" id="RHEA-COMP:13689"/>
        <dbReference type="Rhea" id="RHEA-COMP:13690"/>
        <dbReference type="ChEBI" id="CHEBI:15378"/>
        <dbReference type="ChEBI" id="CHEBI:29999"/>
        <dbReference type="ChEBI" id="CHEBI:30616"/>
        <dbReference type="ChEBI" id="CHEBI:83421"/>
        <dbReference type="ChEBI" id="CHEBI:456216"/>
        <dbReference type="EC" id="2.7.11.2"/>
    </reaction>
</comment>
<dbReference type="PROSITE" id="PS50109">
    <property type="entry name" value="HIS_KIN"/>
    <property type="match status" value="1"/>
</dbReference>
<dbReference type="InterPro" id="IPR039028">
    <property type="entry name" value="BCKD/PDK"/>
</dbReference>
<reference evidence="11" key="1">
    <citation type="journal article" date="2020" name="Fungal Divers.">
        <title>Resolving the Mortierellaceae phylogeny through synthesis of multi-gene phylogenetics and phylogenomics.</title>
        <authorList>
            <person name="Vandepol N."/>
            <person name="Liber J."/>
            <person name="Desiro A."/>
            <person name="Na H."/>
            <person name="Kennedy M."/>
            <person name="Barry K."/>
            <person name="Grigoriev I.V."/>
            <person name="Miller A.N."/>
            <person name="O'Donnell K."/>
            <person name="Stajich J.E."/>
            <person name="Bonito G."/>
        </authorList>
    </citation>
    <scope>NUCLEOTIDE SEQUENCE</scope>
    <source>
        <strain evidence="11">CK1249</strain>
    </source>
</reference>
<keyword evidence="4 8" id="KW-0418">Kinase</keyword>
<feature type="compositionally biased region" description="Acidic residues" evidence="9">
    <location>
        <begin position="69"/>
        <end position="78"/>
    </location>
</feature>
<evidence type="ECO:0000256" key="4">
    <source>
        <dbReference type="ARBA" id="ARBA00022777"/>
    </source>
</evidence>
<evidence type="ECO:0000256" key="8">
    <source>
        <dbReference type="RuleBase" id="RU366032"/>
    </source>
</evidence>
<name>A0A9P6LZB5_MORAP</name>
<keyword evidence="2 8" id="KW-0808">Transferase</keyword>
<dbReference type="SMART" id="SM00387">
    <property type="entry name" value="HATPase_c"/>
    <property type="match status" value="1"/>
</dbReference>
<dbReference type="PANTHER" id="PTHR11947:SF3">
    <property type="entry name" value="[PYRUVATE DEHYDROGENASE (ACETYL-TRANSFERRING)] KINASE, MITOCHONDRIAL"/>
    <property type="match status" value="1"/>
</dbReference>
<dbReference type="InterPro" id="IPR036784">
    <property type="entry name" value="AK/P_DHK_N_sf"/>
</dbReference>
<dbReference type="GO" id="GO:0010906">
    <property type="term" value="P:regulation of glucose metabolic process"/>
    <property type="evidence" value="ECO:0007669"/>
    <property type="project" value="TreeGrafter"/>
</dbReference>
<evidence type="ECO:0000259" key="10">
    <source>
        <dbReference type="PROSITE" id="PS50109"/>
    </source>
</evidence>
<keyword evidence="3 8" id="KW-0547">Nucleotide-binding</keyword>
<dbReference type="InterPro" id="IPR018955">
    <property type="entry name" value="BCDHK/PDK_N"/>
</dbReference>
<comment type="subcellular location">
    <subcellularLocation>
        <location evidence="8">Mitochondrion matrix</location>
    </subcellularLocation>
</comment>
<dbReference type="Proteomes" id="UP000738359">
    <property type="component" value="Unassembled WGS sequence"/>
</dbReference>
<evidence type="ECO:0000256" key="9">
    <source>
        <dbReference type="SAM" id="MobiDB-lite"/>
    </source>
</evidence>
<dbReference type="SUPFAM" id="SSF55874">
    <property type="entry name" value="ATPase domain of HSP90 chaperone/DNA topoisomerase II/histidine kinase"/>
    <property type="match status" value="1"/>
</dbReference>
<dbReference type="Gene3D" id="3.30.565.10">
    <property type="entry name" value="Histidine kinase-like ATPase, C-terminal domain"/>
    <property type="match status" value="1"/>
</dbReference>
<evidence type="ECO:0000313" key="12">
    <source>
        <dbReference type="Proteomes" id="UP000738359"/>
    </source>
</evidence>
<dbReference type="InterPro" id="IPR036890">
    <property type="entry name" value="HATPase_C_sf"/>
</dbReference>
<dbReference type="PANTHER" id="PTHR11947">
    <property type="entry name" value="PYRUVATE DEHYDROGENASE KINASE"/>
    <property type="match status" value="1"/>
</dbReference>
<sequence>MTFIRQLRVLRQAALWRSVFTLAAPIRLPAPLLLKNTSRQPTRPSTSCRHAYYASSFQLDPAGSPGQDEPSEADDIATEPEPTTDSTMDPQRLTLAASRAQTPLSIAQCLKLGQTMSTRSLLKNLTFLNRELPVRFSKRIMELRNLPRELRDTEPFMNLIKNYTLSFQELQAYSDNSRLWFLSPNIHLREELELDDNETLQIAIQKEYADLLQTITNRHKQDVVYMAHGISLFKRYQSSRSQPSTEIQRFLNSFNRGRLGIRIMVGHHLALQHQLHTPDEPASSASASASSTAASSSAYLSTPTSAHSTRIGIIEPQCDIEALILNATQSAQFVFFQHYNTVFPPNVHIEHAKEVGGRNIRFPVVPALLHHILFELLKNSMRATAEFHGLDKSSYPDIEVKLSSSADGDLNIRIKDHGGGMPPEQVMKPFNYMFTTASNTVCIDFPSIMTALEKKPERAAIGENLPLCGFGFGLATSKLYARLFGGDLILSSIAGSGTEATIRLRKLEDQIERLEDE</sequence>
<evidence type="ECO:0000256" key="2">
    <source>
        <dbReference type="ARBA" id="ARBA00022679"/>
    </source>
</evidence>
<comment type="similarity">
    <text evidence="1 8">Belongs to the PDK/BCKDK protein kinase family.</text>
</comment>
<dbReference type="InterPro" id="IPR004358">
    <property type="entry name" value="Sig_transdc_His_kin-like_C"/>
</dbReference>
<dbReference type="Pfam" id="PF10436">
    <property type="entry name" value="BCDHK_Adom3"/>
    <property type="match status" value="1"/>
</dbReference>
<protein>
    <recommendedName>
        <fullName evidence="8">Protein-serine/threonine kinase</fullName>
        <ecNumber evidence="8">2.7.11.-</ecNumber>
    </recommendedName>
</protein>
<dbReference type="EMBL" id="JAAAHY010000935">
    <property type="protein sequence ID" value="KAF9954985.1"/>
    <property type="molecule type" value="Genomic_DNA"/>
</dbReference>
<evidence type="ECO:0000313" key="11">
    <source>
        <dbReference type="EMBL" id="KAF9954985.1"/>
    </source>
</evidence>
<accession>A0A9P6LZB5</accession>
<dbReference type="Gene3D" id="1.20.140.20">
    <property type="entry name" value="Alpha-ketoacid/pyruvate dehydrogenase kinase, N-terminal domain"/>
    <property type="match status" value="1"/>
</dbReference>
<dbReference type="EC" id="2.7.11.-" evidence="8"/>
<feature type="region of interest" description="Disordered" evidence="9">
    <location>
        <begin position="59"/>
        <end position="89"/>
    </location>
</feature>